<evidence type="ECO:0000313" key="1">
    <source>
        <dbReference type="EMBL" id="MPN05526.1"/>
    </source>
</evidence>
<protein>
    <submittedName>
        <fullName evidence="1">Uncharacterized protein</fullName>
    </submittedName>
</protein>
<sequence>MPVNRRHDFFQEFQIQRGRPGFPGGFPVPAFAEIEGFVAADIEIAASTERREFIDHALYKSQAVGIPAVERIVNLPVMIGERQLRGIDFQFIPLLLAPAAERRVAVAEGAERRNQFDIPHRAVTVEADQLLRRQRVAARPEIGVPGEFEHMFDIKLQLIDFVVRQLVGQPE</sequence>
<gene>
    <name evidence="1" type="ORF">SDC9_152777</name>
</gene>
<comment type="caution">
    <text evidence="1">The sequence shown here is derived from an EMBL/GenBank/DDBJ whole genome shotgun (WGS) entry which is preliminary data.</text>
</comment>
<accession>A0A645EVS3</accession>
<dbReference type="AlphaFoldDB" id="A0A645EVS3"/>
<dbReference type="EMBL" id="VSSQ01051428">
    <property type="protein sequence ID" value="MPN05526.1"/>
    <property type="molecule type" value="Genomic_DNA"/>
</dbReference>
<organism evidence="1">
    <name type="scientific">bioreactor metagenome</name>
    <dbReference type="NCBI Taxonomy" id="1076179"/>
    <lineage>
        <taxon>unclassified sequences</taxon>
        <taxon>metagenomes</taxon>
        <taxon>ecological metagenomes</taxon>
    </lineage>
</organism>
<name>A0A645EVS3_9ZZZZ</name>
<proteinExistence type="predicted"/>
<reference evidence="1" key="1">
    <citation type="submission" date="2019-08" db="EMBL/GenBank/DDBJ databases">
        <authorList>
            <person name="Kucharzyk K."/>
            <person name="Murdoch R.W."/>
            <person name="Higgins S."/>
            <person name="Loffler F."/>
        </authorList>
    </citation>
    <scope>NUCLEOTIDE SEQUENCE</scope>
</reference>